<reference evidence="1" key="1">
    <citation type="journal article" date="2021" name="Proc. Natl. Acad. Sci. U.S.A.">
        <title>A Catalog of Tens of Thousands of Viruses from Human Metagenomes Reveals Hidden Associations with Chronic Diseases.</title>
        <authorList>
            <person name="Tisza M.J."/>
            <person name="Buck C.B."/>
        </authorList>
    </citation>
    <scope>NUCLEOTIDE SEQUENCE</scope>
    <source>
        <strain evidence="1">CtnOB2</strain>
    </source>
</reference>
<accession>A0A8S5PG60</accession>
<sequence length="41" mass="4655">MGQSVKLSSSDRLGALPSGRTRLICSINKENYKHKVYLYLQ</sequence>
<evidence type="ECO:0000313" key="1">
    <source>
        <dbReference type="EMBL" id="DAE05361.1"/>
    </source>
</evidence>
<organism evidence="1">
    <name type="scientific">Siphoviridae sp. ctnOB2</name>
    <dbReference type="NCBI Taxonomy" id="2825661"/>
    <lineage>
        <taxon>Viruses</taxon>
        <taxon>Duplodnaviria</taxon>
        <taxon>Heunggongvirae</taxon>
        <taxon>Uroviricota</taxon>
        <taxon>Caudoviricetes</taxon>
    </lineage>
</organism>
<name>A0A8S5PG60_9CAUD</name>
<dbReference type="EMBL" id="BK015408">
    <property type="protein sequence ID" value="DAE05361.1"/>
    <property type="molecule type" value="Genomic_DNA"/>
</dbReference>
<protein>
    <submittedName>
        <fullName evidence="1">Uncharacterized protein</fullName>
    </submittedName>
</protein>
<proteinExistence type="predicted"/>